<accession>A0A845Q9J3</accession>
<dbReference type="PANTHER" id="PTHR13767:SF2">
    <property type="entry name" value="PSEUDOURIDYLATE SYNTHASE TRUB1"/>
    <property type="match status" value="1"/>
</dbReference>
<evidence type="ECO:0000256" key="1">
    <source>
        <dbReference type="ARBA" id="ARBA00000385"/>
    </source>
</evidence>
<dbReference type="AlphaFoldDB" id="A0A845Q9J3"/>
<proteinExistence type="inferred from homology"/>
<evidence type="ECO:0000256" key="5">
    <source>
        <dbReference type="HAMAP-Rule" id="MF_01080"/>
    </source>
</evidence>
<dbReference type="PANTHER" id="PTHR13767">
    <property type="entry name" value="TRNA-PSEUDOURIDINE SYNTHASE"/>
    <property type="match status" value="1"/>
</dbReference>
<dbReference type="InterPro" id="IPR002501">
    <property type="entry name" value="PsdUridine_synth_N"/>
</dbReference>
<dbReference type="EC" id="5.4.99.25" evidence="5"/>
<dbReference type="Pfam" id="PF16198">
    <property type="entry name" value="TruB_C_2"/>
    <property type="match status" value="1"/>
</dbReference>
<evidence type="ECO:0000256" key="2">
    <source>
        <dbReference type="ARBA" id="ARBA00005642"/>
    </source>
</evidence>
<evidence type="ECO:0000259" key="7">
    <source>
        <dbReference type="Pfam" id="PF16198"/>
    </source>
</evidence>
<keyword evidence="3 5" id="KW-0819">tRNA processing</keyword>
<comment type="function">
    <text evidence="5">Responsible for synthesis of pseudouridine from uracil-55 in the psi GC loop of transfer RNAs.</text>
</comment>
<dbReference type="OrthoDB" id="9802309at2"/>
<dbReference type="InterPro" id="IPR014780">
    <property type="entry name" value="tRNA_psdUridine_synth_TruB"/>
</dbReference>
<feature type="domain" description="tRNA pseudouridylate synthase B C-terminal" evidence="7">
    <location>
        <begin position="181"/>
        <end position="221"/>
    </location>
</feature>
<evidence type="ECO:0000313" key="9">
    <source>
        <dbReference type="Proteomes" id="UP000470384"/>
    </source>
</evidence>
<dbReference type="SUPFAM" id="SSF55120">
    <property type="entry name" value="Pseudouridine synthase"/>
    <property type="match status" value="1"/>
</dbReference>
<dbReference type="InterPro" id="IPR020103">
    <property type="entry name" value="PsdUridine_synth_cat_dom_sf"/>
</dbReference>
<dbReference type="EMBL" id="WXYQ01000004">
    <property type="protein sequence ID" value="NBG95059.1"/>
    <property type="molecule type" value="Genomic_DNA"/>
</dbReference>
<dbReference type="GO" id="GO:0160148">
    <property type="term" value="F:tRNA pseudouridine(55) synthase activity"/>
    <property type="evidence" value="ECO:0007669"/>
    <property type="project" value="UniProtKB-EC"/>
</dbReference>
<evidence type="ECO:0000256" key="3">
    <source>
        <dbReference type="ARBA" id="ARBA00022694"/>
    </source>
</evidence>
<comment type="caution">
    <text evidence="8">The sequence shown here is derived from an EMBL/GenBank/DDBJ whole genome shotgun (WGS) entry which is preliminary data.</text>
</comment>
<dbReference type="NCBIfam" id="TIGR00431">
    <property type="entry name" value="TruB"/>
    <property type="match status" value="1"/>
</dbReference>
<dbReference type="HAMAP" id="MF_01080">
    <property type="entry name" value="TruB_bact"/>
    <property type="match status" value="1"/>
</dbReference>
<dbReference type="GeneID" id="300655974"/>
<evidence type="ECO:0000256" key="4">
    <source>
        <dbReference type="ARBA" id="ARBA00023235"/>
    </source>
</evidence>
<sequence>MGRRKKGLPVSGWVVVDKPIGPTSTHVVSKVRRAFNAQKAGHAGTLDPLGSGILPVALGEATKTVPYLVDATKEYRFTVRWGEARDTDDREGEVTATSDVRPAREAILNAIPAYIGHIEQVPPRFSAIKVNGERAYDLARDGETVELKARTVEIHDIRLIDMPSDDEATFEMTCGKGTYVRSLARDLALDLGTVGHVAMLRRLRVGPFSEADAVALEMLTAPGGDKPLEKLDKVEKLDNSPPAPDPKAPFLLPLETALDDIPALAVSGNDAARLKQGQAILSRGRDAPIVKGTVCAMLHGQPIALCEAAQGELRPTRVFNLPH</sequence>
<keyword evidence="4 5" id="KW-0413">Isomerase</keyword>
<feature type="domain" description="Pseudouridine synthase II N-terminal" evidence="6">
    <location>
        <begin position="32"/>
        <end position="180"/>
    </location>
</feature>
<gene>
    <name evidence="5 8" type="primary">truB</name>
    <name evidence="8" type="ORF">GTQ45_04880</name>
</gene>
<name>A0A845Q9J3_9HYPH</name>
<comment type="similarity">
    <text evidence="2 5">Belongs to the pseudouridine synthase TruB family. Type 1 subfamily.</text>
</comment>
<organism evidence="8 9">
    <name type="scientific">Pyruvatibacter mobilis</name>
    <dbReference type="NCBI Taxonomy" id="1712261"/>
    <lineage>
        <taxon>Bacteria</taxon>
        <taxon>Pseudomonadati</taxon>
        <taxon>Pseudomonadota</taxon>
        <taxon>Alphaproteobacteria</taxon>
        <taxon>Hyphomicrobiales</taxon>
        <taxon>Parvibaculaceae</taxon>
        <taxon>Pyruvatibacter</taxon>
    </lineage>
</organism>
<feature type="active site" description="Nucleophile" evidence="5">
    <location>
        <position position="47"/>
    </location>
</feature>
<dbReference type="InterPro" id="IPR032819">
    <property type="entry name" value="TruB_C"/>
</dbReference>
<comment type="catalytic activity">
    <reaction evidence="1 5">
        <text>uridine(55) in tRNA = pseudouridine(55) in tRNA</text>
        <dbReference type="Rhea" id="RHEA:42532"/>
        <dbReference type="Rhea" id="RHEA-COMP:10101"/>
        <dbReference type="Rhea" id="RHEA-COMP:10102"/>
        <dbReference type="ChEBI" id="CHEBI:65314"/>
        <dbReference type="ChEBI" id="CHEBI:65315"/>
        <dbReference type="EC" id="5.4.99.25"/>
    </reaction>
</comment>
<dbReference type="GO" id="GO:0003723">
    <property type="term" value="F:RNA binding"/>
    <property type="evidence" value="ECO:0007669"/>
    <property type="project" value="InterPro"/>
</dbReference>
<protein>
    <recommendedName>
        <fullName evidence="5">tRNA pseudouridine synthase B</fullName>
        <ecNumber evidence="5">5.4.99.25</ecNumber>
    </recommendedName>
    <alternativeName>
        <fullName evidence="5">tRNA pseudouridine(55) synthase</fullName>
        <shortName evidence="5">Psi55 synthase</shortName>
    </alternativeName>
    <alternativeName>
        <fullName evidence="5">tRNA pseudouridylate synthase</fullName>
    </alternativeName>
    <alternativeName>
        <fullName evidence="5">tRNA-uridine isomerase</fullName>
    </alternativeName>
</protein>
<dbReference type="GO" id="GO:1990481">
    <property type="term" value="P:mRNA pseudouridine synthesis"/>
    <property type="evidence" value="ECO:0007669"/>
    <property type="project" value="TreeGrafter"/>
</dbReference>
<evidence type="ECO:0000313" key="8">
    <source>
        <dbReference type="EMBL" id="NBG95059.1"/>
    </source>
</evidence>
<reference evidence="8 9" key="1">
    <citation type="journal article" date="2016" name="Int. J. Syst. Evol. Microbiol.">
        <title>Pyruvatibacter mobilis gen. nov., sp. nov., a marine bacterium from the culture broth of Picochlorum sp. 122.</title>
        <authorList>
            <person name="Wang G."/>
            <person name="Tang M."/>
            <person name="Wu H."/>
            <person name="Dai S."/>
            <person name="Li T."/>
            <person name="Chen C."/>
            <person name="He H."/>
            <person name="Fan J."/>
            <person name="Xiang W."/>
            <person name="Li X."/>
        </authorList>
    </citation>
    <scope>NUCLEOTIDE SEQUENCE [LARGE SCALE GENOMIC DNA]</scope>
    <source>
        <strain evidence="8 9">GYP-11</strain>
    </source>
</reference>
<dbReference type="CDD" id="cd02573">
    <property type="entry name" value="PseudoU_synth_EcTruB"/>
    <property type="match status" value="1"/>
</dbReference>
<dbReference type="GO" id="GO:0031119">
    <property type="term" value="P:tRNA pseudouridine synthesis"/>
    <property type="evidence" value="ECO:0007669"/>
    <property type="project" value="UniProtKB-UniRule"/>
</dbReference>
<dbReference type="Gene3D" id="3.30.2350.10">
    <property type="entry name" value="Pseudouridine synthase"/>
    <property type="match status" value="1"/>
</dbReference>
<dbReference type="Pfam" id="PF01509">
    <property type="entry name" value="TruB_N"/>
    <property type="match status" value="1"/>
</dbReference>
<evidence type="ECO:0000259" key="6">
    <source>
        <dbReference type="Pfam" id="PF01509"/>
    </source>
</evidence>
<dbReference type="Proteomes" id="UP000470384">
    <property type="component" value="Unassembled WGS sequence"/>
</dbReference>
<dbReference type="RefSeq" id="WP_160587074.1">
    <property type="nucleotide sequence ID" value="NZ_BMHN01000001.1"/>
</dbReference>
<keyword evidence="9" id="KW-1185">Reference proteome</keyword>